<sequence>MIRNQNSQILHKPKPKPLPTRQKLFLVPLVINWLLLLLGSKVKDEEGKKRSPFRELRSTDSKSFNLQ</sequence>
<feature type="region of interest" description="Disordered" evidence="1">
    <location>
        <begin position="44"/>
        <end position="67"/>
    </location>
</feature>
<dbReference type="AlphaFoldDB" id="A0AA40KYK4"/>
<comment type="caution">
    <text evidence="2">The sequence shown here is derived from an EMBL/GenBank/DDBJ whole genome shotgun (WGS) entry which is preliminary data.</text>
</comment>
<gene>
    <name evidence="2" type="ORF">K0M31_002480</name>
</gene>
<evidence type="ECO:0000256" key="1">
    <source>
        <dbReference type="SAM" id="MobiDB-lite"/>
    </source>
</evidence>
<dbReference type="EMBL" id="JAHYIQ010000001">
    <property type="protein sequence ID" value="KAK1137989.1"/>
    <property type="molecule type" value="Genomic_DNA"/>
</dbReference>
<accession>A0AA40KYK4</accession>
<feature type="compositionally biased region" description="Basic and acidic residues" evidence="1">
    <location>
        <begin position="44"/>
        <end position="60"/>
    </location>
</feature>
<feature type="non-terminal residue" evidence="2">
    <location>
        <position position="67"/>
    </location>
</feature>
<name>A0AA40KYK4_9HYME</name>
<evidence type="ECO:0000313" key="3">
    <source>
        <dbReference type="Proteomes" id="UP001177670"/>
    </source>
</evidence>
<evidence type="ECO:0000313" key="2">
    <source>
        <dbReference type="EMBL" id="KAK1137989.1"/>
    </source>
</evidence>
<dbReference type="Proteomes" id="UP001177670">
    <property type="component" value="Unassembled WGS sequence"/>
</dbReference>
<reference evidence="2" key="1">
    <citation type="submission" date="2021-10" db="EMBL/GenBank/DDBJ databases">
        <title>Melipona bicolor Genome sequencing and assembly.</title>
        <authorList>
            <person name="Araujo N.S."/>
            <person name="Arias M.C."/>
        </authorList>
    </citation>
    <scope>NUCLEOTIDE SEQUENCE</scope>
    <source>
        <strain evidence="2">USP_2M_L1-L4_2017</strain>
        <tissue evidence="2">Whole body</tissue>
    </source>
</reference>
<proteinExistence type="predicted"/>
<protein>
    <submittedName>
        <fullName evidence="2">Uncharacterized protein</fullName>
    </submittedName>
</protein>
<keyword evidence="3" id="KW-1185">Reference proteome</keyword>
<organism evidence="2 3">
    <name type="scientific">Melipona bicolor</name>
    <dbReference type="NCBI Taxonomy" id="60889"/>
    <lineage>
        <taxon>Eukaryota</taxon>
        <taxon>Metazoa</taxon>
        <taxon>Ecdysozoa</taxon>
        <taxon>Arthropoda</taxon>
        <taxon>Hexapoda</taxon>
        <taxon>Insecta</taxon>
        <taxon>Pterygota</taxon>
        <taxon>Neoptera</taxon>
        <taxon>Endopterygota</taxon>
        <taxon>Hymenoptera</taxon>
        <taxon>Apocrita</taxon>
        <taxon>Aculeata</taxon>
        <taxon>Apoidea</taxon>
        <taxon>Anthophila</taxon>
        <taxon>Apidae</taxon>
        <taxon>Melipona</taxon>
    </lineage>
</organism>